<evidence type="ECO:0000313" key="1">
    <source>
        <dbReference type="EMBL" id="SCZ91487.1"/>
    </source>
</evidence>
<organism evidence="1 2">
    <name type="scientific">Microbotryum saponariae</name>
    <dbReference type="NCBI Taxonomy" id="289078"/>
    <lineage>
        <taxon>Eukaryota</taxon>
        <taxon>Fungi</taxon>
        <taxon>Dikarya</taxon>
        <taxon>Basidiomycota</taxon>
        <taxon>Pucciniomycotina</taxon>
        <taxon>Microbotryomycetes</taxon>
        <taxon>Microbotryales</taxon>
        <taxon>Microbotryaceae</taxon>
        <taxon>Microbotryum</taxon>
    </lineage>
</organism>
<accession>A0A2X0KY93</accession>
<proteinExistence type="predicted"/>
<protein>
    <submittedName>
        <fullName evidence="1">BZ3500_MvSof-1268-A1-R1_Chr1-2g01442 protein</fullName>
    </submittedName>
</protein>
<keyword evidence="2" id="KW-1185">Reference proteome</keyword>
<name>A0A2X0KY93_9BASI</name>
<dbReference type="Proteomes" id="UP000249723">
    <property type="component" value="Unassembled WGS sequence"/>
</dbReference>
<dbReference type="AlphaFoldDB" id="A0A2X0KY93"/>
<gene>
    <name evidence="1" type="ORF">BZ3500_MVSOF-1268-A1-R1_CHR1-2G01442</name>
</gene>
<dbReference type="EMBL" id="FMWP01000015">
    <property type="protein sequence ID" value="SCZ91487.1"/>
    <property type="molecule type" value="Genomic_DNA"/>
</dbReference>
<reference evidence="2" key="1">
    <citation type="submission" date="2016-10" db="EMBL/GenBank/DDBJ databases">
        <authorList>
            <person name="Jeantristanb JTB J.-T."/>
            <person name="Ricardo R."/>
        </authorList>
    </citation>
    <scope>NUCLEOTIDE SEQUENCE [LARGE SCALE GENOMIC DNA]</scope>
</reference>
<evidence type="ECO:0000313" key="2">
    <source>
        <dbReference type="Proteomes" id="UP000249723"/>
    </source>
</evidence>
<sequence length="82" mass="8865">MFTFGTANASGTTTVSLPQPRSRVCLSPSLEASIKTITHGHKILNEKLGTVPKTVLGQHQAMRQAFVLLEGPVDGESKFTLW</sequence>